<sequence>MYTFRNGDVVRVFHYPYTPKVKQKEIAQHNENEQSLFNPGKGRYGVVVGGGNRGILTIPVIQIMSHQGEVEKEGYELRDDEIFAPTHLHFYRNGSKQYLKGVIKAERIEFFEADEISAPLTRIPLRVKMDLVERYEAILKKPYYFHKLNEASPEHQSVMRQFKESVIAEKLNFLVTESGENKYDVMRKSPLFVDEIQHVGNHNRLDIYALKLQGRRDSFSYSIATTKSVKEIKQDWNDIKPAVYWLKQDQKFWALSKNIDQRIVPDPLPHPDKYVSLGKLTSKQLAKDRKLENEYGK</sequence>
<name>A0A3E0WPD0_9BACI</name>
<evidence type="ECO:0000313" key="1">
    <source>
        <dbReference type="EMBL" id="RFA33846.1"/>
    </source>
</evidence>
<protein>
    <submittedName>
        <fullName evidence="1">Uncharacterized protein</fullName>
    </submittedName>
</protein>
<gene>
    <name evidence="1" type="ORF">CAI16_13405</name>
</gene>
<dbReference type="EMBL" id="NFZX01000030">
    <property type="protein sequence ID" value="RFA33846.1"/>
    <property type="molecule type" value="Genomic_DNA"/>
</dbReference>
<dbReference type="Proteomes" id="UP000256488">
    <property type="component" value="Unassembled WGS sequence"/>
</dbReference>
<reference evidence="1 2" key="1">
    <citation type="submission" date="2017-05" db="EMBL/GenBank/DDBJ databases">
        <title>Virgibacillus sp. AK90 isolated from a saltern of Kakinada, India.</title>
        <authorList>
            <person name="Gupta V."/>
            <person name="Sidhu C."/>
            <person name="Korpole S."/>
            <person name="Pinnaka A.K."/>
        </authorList>
    </citation>
    <scope>NUCLEOTIDE SEQUENCE [LARGE SCALE GENOMIC DNA]</scope>
    <source>
        <strain evidence="1 2">AK90</strain>
    </source>
</reference>
<proteinExistence type="predicted"/>
<accession>A0A3E0WPD0</accession>
<dbReference type="RefSeq" id="WP_116278800.1">
    <property type="nucleotide sequence ID" value="NZ_NFZX01000030.1"/>
</dbReference>
<organism evidence="1 2">
    <name type="scientific">Virgibacillus dokdonensis</name>
    <dbReference type="NCBI Taxonomy" id="302167"/>
    <lineage>
        <taxon>Bacteria</taxon>
        <taxon>Bacillati</taxon>
        <taxon>Bacillota</taxon>
        <taxon>Bacilli</taxon>
        <taxon>Bacillales</taxon>
        <taxon>Bacillaceae</taxon>
        <taxon>Virgibacillus</taxon>
    </lineage>
</organism>
<evidence type="ECO:0000313" key="2">
    <source>
        <dbReference type="Proteomes" id="UP000256488"/>
    </source>
</evidence>
<dbReference type="AlphaFoldDB" id="A0A3E0WPD0"/>
<comment type="caution">
    <text evidence="1">The sequence shown here is derived from an EMBL/GenBank/DDBJ whole genome shotgun (WGS) entry which is preliminary data.</text>
</comment>